<feature type="non-terminal residue" evidence="2">
    <location>
        <position position="74"/>
    </location>
</feature>
<name>A0ABN9BHC2_9NEOB</name>
<reference evidence="2" key="1">
    <citation type="submission" date="2023-05" db="EMBL/GenBank/DDBJ databases">
        <authorList>
            <person name="Stuckert A."/>
        </authorList>
    </citation>
    <scope>NUCLEOTIDE SEQUENCE</scope>
</reference>
<protein>
    <submittedName>
        <fullName evidence="2">Uncharacterized protein</fullName>
    </submittedName>
</protein>
<keyword evidence="3" id="KW-1185">Reference proteome</keyword>
<feature type="compositionally biased region" description="Polar residues" evidence="1">
    <location>
        <begin position="53"/>
        <end position="74"/>
    </location>
</feature>
<gene>
    <name evidence="2" type="ORF">SPARVUS_LOCUS2918347</name>
</gene>
<proteinExistence type="predicted"/>
<sequence>MVVGVTGQVQQVASSIVQRVRQRDGPGHKPGIRTGSKQRRSEQEKSAKEQKQDAGQIQGPRTNTTPRQSLQVWP</sequence>
<evidence type="ECO:0000313" key="3">
    <source>
        <dbReference type="Proteomes" id="UP001162483"/>
    </source>
</evidence>
<organism evidence="2 3">
    <name type="scientific">Staurois parvus</name>
    <dbReference type="NCBI Taxonomy" id="386267"/>
    <lineage>
        <taxon>Eukaryota</taxon>
        <taxon>Metazoa</taxon>
        <taxon>Chordata</taxon>
        <taxon>Craniata</taxon>
        <taxon>Vertebrata</taxon>
        <taxon>Euteleostomi</taxon>
        <taxon>Amphibia</taxon>
        <taxon>Batrachia</taxon>
        <taxon>Anura</taxon>
        <taxon>Neobatrachia</taxon>
        <taxon>Ranoidea</taxon>
        <taxon>Ranidae</taxon>
        <taxon>Staurois</taxon>
    </lineage>
</organism>
<dbReference type="Proteomes" id="UP001162483">
    <property type="component" value="Unassembled WGS sequence"/>
</dbReference>
<evidence type="ECO:0000313" key="2">
    <source>
        <dbReference type="EMBL" id="CAI9547014.1"/>
    </source>
</evidence>
<dbReference type="EMBL" id="CATNWA010004074">
    <property type="protein sequence ID" value="CAI9547014.1"/>
    <property type="molecule type" value="Genomic_DNA"/>
</dbReference>
<comment type="caution">
    <text evidence="2">The sequence shown here is derived from an EMBL/GenBank/DDBJ whole genome shotgun (WGS) entry which is preliminary data.</text>
</comment>
<feature type="region of interest" description="Disordered" evidence="1">
    <location>
        <begin position="17"/>
        <end position="74"/>
    </location>
</feature>
<accession>A0ABN9BHC2</accession>
<feature type="compositionally biased region" description="Basic and acidic residues" evidence="1">
    <location>
        <begin position="39"/>
        <end position="52"/>
    </location>
</feature>
<evidence type="ECO:0000256" key="1">
    <source>
        <dbReference type="SAM" id="MobiDB-lite"/>
    </source>
</evidence>